<sequence>FFRMAVILFLEDTEPSEVEEARKWYSRPAKADTEPAEEPKPVKPNESRREEIVSLSYDQVNDNADELIELRGEGRYFGFTDPQSGDSIGRQQSLGPVCDNCHKRGHLRNKCKTVVCHKCGVVGDHYETQCPATVVCVRCGERGHIVAVCKNKPKKRLYCKTCDSFRHSHEDCPAIWRSYLTLPNNDGKLILPIIYCYNCASTQHYGDECSEFRSSRIPNFNGSAFSGVNLPKYLRESYY</sequence>
<dbReference type="SMART" id="SM00343">
    <property type="entry name" value="ZnF_C2HC"/>
    <property type="match status" value="5"/>
</dbReference>
<evidence type="ECO:0000256" key="2">
    <source>
        <dbReference type="ARBA" id="ARBA00022723"/>
    </source>
</evidence>
<organism evidence="10 11">
    <name type="scientific">Metschnikowia bicuspidata</name>
    <dbReference type="NCBI Taxonomy" id="27322"/>
    <lineage>
        <taxon>Eukaryota</taxon>
        <taxon>Fungi</taxon>
        <taxon>Dikarya</taxon>
        <taxon>Ascomycota</taxon>
        <taxon>Saccharomycotina</taxon>
        <taxon>Pichiomycetes</taxon>
        <taxon>Metschnikowiaceae</taxon>
        <taxon>Metschnikowia</taxon>
    </lineage>
</organism>
<dbReference type="PANTHER" id="PTHR46543:SF1">
    <property type="entry name" value="ZINC FINGER CCHC DOMAIN-CONTAINING PROTEIN 7"/>
    <property type="match status" value="1"/>
</dbReference>
<keyword evidence="3" id="KW-0677">Repeat</keyword>
<feature type="non-terminal residue" evidence="10">
    <location>
        <position position="239"/>
    </location>
</feature>
<dbReference type="GO" id="GO:0071038">
    <property type="term" value="P:TRAMP-dependent tRNA surveillance pathway"/>
    <property type="evidence" value="ECO:0007669"/>
    <property type="project" value="TreeGrafter"/>
</dbReference>
<dbReference type="Proteomes" id="UP000268321">
    <property type="component" value="Unassembled WGS sequence"/>
</dbReference>
<keyword evidence="2" id="KW-0479">Metal-binding</keyword>
<evidence type="ECO:0000259" key="9">
    <source>
        <dbReference type="PROSITE" id="PS50158"/>
    </source>
</evidence>
<evidence type="ECO:0000256" key="5">
    <source>
        <dbReference type="ARBA" id="ARBA00022833"/>
    </source>
</evidence>
<dbReference type="PANTHER" id="PTHR46543">
    <property type="entry name" value="ZINC FINGER CCHC DOMAIN-CONTAINING PROTEIN 7"/>
    <property type="match status" value="1"/>
</dbReference>
<evidence type="ECO:0000256" key="6">
    <source>
        <dbReference type="ARBA" id="ARBA00023242"/>
    </source>
</evidence>
<protein>
    <recommendedName>
        <fullName evidence="9">CCHC-type domain-containing protein</fullName>
    </recommendedName>
</protein>
<dbReference type="PROSITE" id="PS50158">
    <property type="entry name" value="ZF_CCHC"/>
    <property type="match status" value="1"/>
</dbReference>
<reference evidence="11" key="1">
    <citation type="journal article" date="2018" name="Nat. Microbiol.">
        <title>Leveraging single-cell genomics to expand the fungal tree of life.</title>
        <authorList>
            <person name="Ahrendt S.R."/>
            <person name="Quandt C.A."/>
            <person name="Ciobanu D."/>
            <person name="Clum A."/>
            <person name="Salamov A."/>
            <person name="Andreopoulos B."/>
            <person name="Cheng J.F."/>
            <person name="Woyke T."/>
            <person name="Pelin A."/>
            <person name="Henrissat B."/>
            <person name="Reynolds N.K."/>
            <person name="Benny G.L."/>
            <person name="Smith M.E."/>
            <person name="James T.Y."/>
            <person name="Grigoriev I.V."/>
        </authorList>
    </citation>
    <scope>NUCLEOTIDE SEQUENCE [LARGE SCALE GENOMIC DNA]</scope>
    <source>
        <strain evidence="11">Baker2002</strain>
    </source>
</reference>
<dbReference type="GO" id="GO:0071035">
    <property type="term" value="P:nuclear polyadenylation-dependent rRNA catabolic process"/>
    <property type="evidence" value="ECO:0007669"/>
    <property type="project" value="TreeGrafter"/>
</dbReference>
<evidence type="ECO:0000256" key="4">
    <source>
        <dbReference type="ARBA" id="ARBA00022771"/>
    </source>
</evidence>
<keyword evidence="5" id="KW-0862">Zinc</keyword>
<feature type="domain" description="CCHC-type" evidence="9">
    <location>
        <begin position="136"/>
        <end position="151"/>
    </location>
</feature>
<dbReference type="GO" id="GO:0031499">
    <property type="term" value="C:TRAMP complex"/>
    <property type="evidence" value="ECO:0007669"/>
    <property type="project" value="TreeGrafter"/>
</dbReference>
<name>A0A4P9ZII3_9ASCO</name>
<dbReference type="GO" id="GO:0071036">
    <property type="term" value="P:nuclear polyadenylation-dependent snoRNA catabolic process"/>
    <property type="evidence" value="ECO:0007669"/>
    <property type="project" value="TreeGrafter"/>
</dbReference>
<keyword evidence="6" id="KW-0539">Nucleus</keyword>
<gene>
    <name evidence="10" type="ORF">METBISCDRAFT_6941</name>
</gene>
<dbReference type="GO" id="GO:0003723">
    <property type="term" value="F:RNA binding"/>
    <property type="evidence" value="ECO:0007669"/>
    <property type="project" value="TreeGrafter"/>
</dbReference>
<evidence type="ECO:0000313" key="10">
    <source>
        <dbReference type="EMBL" id="RKP33016.1"/>
    </source>
</evidence>
<proteinExistence type="predicted"/>
<evidence type="ECO:0000256" key="7">
    <source>
        <dbReference type="PROSITE-ProRule" id="PRU00047"/>
    </source>
</evidence>
<feature type="non-terminal residue" evidence="10">
    <location>
        <position position="1"/>
    </location>
</feature>
<accession>A0A4P9ZII3</accession>
<dbReference type="GO" id="GO:0071037">
    <property type="term" value="P:nuclear polyadenylation-dependent snRNA catabolic process"/>
    <property type="evidence" value="ECO:0007669"/>
    <property type="project" value="TreeGrafter"/>
</dbReference>
<keyword evidence="4 7" id="KW-0863">Zinc-finger</keyword>
<feature type="region of interest" description="Disordered" evidence="8">
    <location>
        <begin position="20"/>
        <end position="51"/>
    </location>
</feature>
<evidence type="ECO:0000313" key="11">
    <source>
        <dbReference type="Proteomes" id="UP000268321"/>
    </source>
</evidence>
<dbReference type="InterPro" id="IPR001878">
    <property type="entry name" value="Znf_CCHC"/>
</dbReference>
<dbReference type="Gene3D" id="4.10.60.10">
    <property type="entry name" value="Zinc finger, CCHC-type"/>
    <property type="match status" value="2"/>
</dbReference>
<dbReference type="InterPro" id="IPR051644">
    <property type="entry name" value="TRAMP_AT-DNA-binding"/>
</dbReference>
<dbReference type="EMBL" id="ML004428">
    <property type="protein sequence ID" value="RKP33016.1"/>
    <property type="molecule type" value="Genomic_DNA"/>
</dbReference>
<keyword evidence="11" id="KW-1185">Reference proteome</keyword>
<comment type="subcellular location">
    <subcellularLocation>
        <location evidence="1">Nucleus</location>
    </subcellularLocation>
</comment>
<dbReference type="OrthoDB" id="7608935at2759"/>
<evidence type="ECO:0000256" key="8">
    <source>
        <dbReference type="SAM" id="MobiDB-lite"/>
    </source>
</evidence>
<dbReference type="InterPro" id="IPR036875">
    <property type="entry name" value="Znf_CCHC_sf"/>
</dbReference>
<dbReference type="SUPFAM" id="SSF57756">
    <property type="entry name" value="Retrovirus zinc finger-like domains"/>
    <property type="match status" value="1"/>
</dbReference>
<evidence type="ECO:0000256" key="1">
    <source>
        <dbReference type="ARBA" id="ARBA00004123"/>
    </source>
</evidence>
<evidence type="ECO:0000256" key="3">
    <source>
        <dbReference type="ARBA" id="ARBA00022737"/>
    </source>
</evidence>
<dbReference type="GO" id="GO:0071031">
    <property type="term" value="P:nuclear mRNA surveillance of mRNA 3'-end processing"/>
    <property type="evidence" value="ECO:0007669"/>
    <property type="project" value="TreeGrafter"/>
</dbReference>
<dbReference type="GO" id="GO:0071039">
    <property type="term" value="P:nuclear polyadenylation-dependent CUT catabolic process"/>
    <property type="evidence" value="ECO:0007669"/>
    <property type="project" value="TreeGrafter"/>
</dbReference>
<dbReference type="AlphaFoldDB" id="A0A4P9ZII3"/>
<dbReference type="GO" id="GO:0008270">
    <property type="term" value="F:zinc ion binding"/>
    <property type="evidence" value="ECO:0007669"/>
    <property type="project" value="UniProtKB-KW"/>
</dbReference>